<dbReference type="GO" id="GO:0007062">
    <property type="term" value="P:sister chromatid cohesion"/>
    <property type="evidence" value="ECO:0007669"/>
    <property type="project" value="InterPro"/>
</dbReference>
<comment type="caution">
    <text evidence="5">The sequence shown here is derived from an EMBL/GenBank/DDBJ whole genome shotgun (WGS) entry which is preliminary data.</text>
</comment>
<dbReference type="CDD" id="cd21789">
    <property type="entry name" value="Rad21_Rec8_M_SpRec8p-like"/>
    <property type="match status" value="1"/>
</dbReference>
<feature type="domain" description="Rad21/Rec8-like protein N-terminal" evidence="4">
    <location>
        <begin position="2"/>
        <end position="28"/>
    </location>
</feature>
<feature type="domain" description="Rad21/Rec8-like protein C-terminal eukaryotic" evidence="3">
    <location>
        <begin position="603"/>
        <end position="624"/>
    </location>
</feature>
<dbReference type="GO" id="GO:0003682">
    <property type="term" value="F:chromatin binding"/>
    <property type="evidence" value="ECO:0007669"/>
    <property type="project" value="TreeGrafter"/>
</dbReference>
<dbReference type="Pfam" id="PF04825">
    <property type="entry name" value="Rad21_Rec8_N"/>
    <property type="match status" value="1"/>
</dbReference>
<keyword evidence="2" id="KW-0539">Nucleus</keyword>
<accession>A0A0B1PH79</accession>
<evidence type="ECO:0000259" key="4">
    <source>
        <dbReference type="Pfam" id="PF04825"/>
    </source>
</evidence>
<evidence type="ECO:0000259" key="3">
    <source>
        <dbReference type="Pfam" id="PF04824"/>
    </source>
</evidence>
<keyword evidence="6" id="KW-1185">Reference proteome</keyword>
<dbReference type="HOGENOM" id="CLU_025342_0_0_1"/>
<dbReference type="Proteomes" id="UP000030854">
    <property type="component" value="Unassembled WGS sequence"/>
</dbReference>
<dbReference type="PANTHER" id="PTHR12585:SF69">
    <property type="entry name" value="FI11703P"/>
    <property type="match status" value="1"/>
</dbReference>
<name>A0A0B1PH79_UNCNE</name>
<dbReference type="AlphaFoldDB" id="A0A0B1PH79"/>
<evidence type="ECO:0000256" key="2">
    <source>
        <dbReference type="ARBA" id="ARBA00023242"/>
    </source>
</evidence>
<dbReference type="GO" id="GO:1990414">
    <property type="term" value="P:replication-born double-strand break repair via sister chromatid exchange"/>
    <property type="evidence" value="ECO:0007669"/>
    <property type="project" value="TreeGrafter"/>
</dbReference>
<dbReference type="STRING" id="52586.A0A0B1PH79"/>
<dbReference type="EMBL" id="JNVN01000223">
    <property type="protein sequence ID" value="KHJ35869.1"/>
    <property type="molecule type" value="Genomic_DNA"/>
</dbReference>
<dbReference type="GO" id="GO:0005634">
    <property type="term" value="C:nucleus"/>
    <property type="evidence" value="ECO:0007669"/>
    <property type="project" value="UniProtKB-SubCell"/>
</dbReference>
<dbReference type="InterPro" id="IPR006910">
    <property type="entry name" value="Rad21_Rec8_N"/>
</dbReference>
<evidence type="ECO:0000313" key="6">
    <source>
        <dbReference type="Proteomes" id="UP000030854"/>
    </source>
</evidence>
<protein>
    <submittedName>
        <fullName evidence="5">Putative rad21 rec8 n terminal domain-containing protein</fullName>
    </submittedName>
</protein>
<dbReference type="PANTHER" id="PTHR12585">
    <property type="entry name" value="SCC1 / RAD21 FAMILY MEMBER"/>
    <property type="match status" value="1"/>
</dbReference>
<dbReference type="Pfam" id="PF04824">
    <property type="entry name" value="Rad21_Rec8"/>
    <property type="match status" value="1"/>
</dbReference>
<reference evidence="5 6" key="1">
    <citation type="journal article" date="2014" name="BMC Genomics">
        <title>Adaptive genomic structural variation in the grape powdery mildew pathogen, Erysiphe necator.</title>
        <authorList>
            <person name="Jones L."/>
            <person name="Riaz S."/>
            <person name="Morales-Cruz A."/>
            <person name="Amrine K.C."/>
            <person name="McGuire B."/>
            <person name="Gubler W.D."/>
            <person name="Walker M.A."/>
            <person name="Cantu D."/>
        </authorList>
    </citation>
    <scope>NUCLEOTIDE SEQUENCE [LARGE SCALE GENOMIC DNA]</scope>
    <source>
        <strain evidence="6">c</strain>
    </source>
</reference>
<gene>
    <name evidence="5" type="ORF">EV44_g3619</name>
</gene>
<proteinExistence type="predicted"/>
<dbReference type="InterPro" id="IPR039781">
    <property type="entry name" value="Rad21/Rec8-like"/>
</dbReference>
<sequence>MGVNLKKACETIIEPDAPMALRLQSNLLPDQLILADDPAFLVDDPLEPPPLDFDTILDEQKFQRSSQSFLSIRSPKNGSNMSIKSGPCFSLDLPSSNHGESLNSYQLPTNDLFGGLSPTHETDQALINFHDDEQLLFHNDDLFEIDDFGEIRELPTEKQGLQNPTEILKEAHTTLESLTSKIAHDKLPNSGPSHERNIINLSEINETRWLDRNEDYMIENVEPFPVGKVDGVQSLHKSPEGNKELSISAKATQKRKNLKSKNIIIKDEATELKIADIRKMALEYNKSMAGQIELKARTKEIAASKKNALHYIFGIGINNIGENIGCSKVADSLADFSGQALHERILGRFPKLHLVDGKKRSQSESEIEEDSMNKRARNIDLELSQRPFIDNNDILSLHEDEFEYDKSIEVGREAASALKDYPSSGIMPWNMSASVHSRPESSVQRLGNRLTPASPLFGHGGSKYPVDLEKLLEDQNDMVVYDISPEKSKQNYRFSHDNDDVRAALKSDFSQPWQSLQGNSKVNDFGILGPTTEFNTQTATNRQWVCEVLDRESINFFIFLRDTYDKINEILVDNKEENSVRYDQKKLTFSKLIEPEKNSFIIAAQAFYHVLNLANKNVIQVEQENDKCQIGSRIDSEISISII</sequence>
<evidence type="ECO:0000313" key="5">
    <source>
        <dbReference type="EMBL" id="KHJ35869.1"/>
    </source>
</evidence>
<organism evidence="5 6">
    <name type="scientific">Uncinula necator</name>
    <name type="common">Grape powdery mildew</name>
    <dbReference type="NCBI Taxonomy" id="52586"/>
    <lineage>
        <taxon>Eukaryota</taxon>
        <taxon>Fungi</taxon>
        <taxon>Dikarya</taxon>
        <taxon>Ascomycota</taxon>
        <taxon>Pezizomycotina</taxon>
        <taxon>Leotiomycetes</taxon>
        <taxon>Erysiphales</taxon>
        <taxon>Erysiphaceae</taxon>
        <taxon>Erysiphe</taxon>
    </lineage>
</organism>
<comment type="subcellular location">
    <subcellularLocation>
        <location evidence="1">Nucleus</location>
    </subcellularLocation>
</comment>
<evidence type="ECO:0000256" key="1">
    <source>
        <dbReference type="ARBA" id="ARBA00004123"/>
    </source>
</evidence>
<dbReference type="InterPro" id="IPR006909">
    <property type="entry name" value="Rad21/Rec8_C_eu"/>
</dbReference>
<dbReference type="GO" id="GO:0008278">
    <property type="term" value="C:cohesin complex"/>
    <property type="evidence" value="ECO:0007669"/>
    <property type="project" value="InterPro"/>
</dbReference>